<dbReference type="PROSITE" id="PS50893">
    <property type="entry name" value="ABC_TRANSPORTER_2"/>
    <property type="match status" value="1"/>
</dbReference>
<evidence type="ECO:0000256" key="4">
    <source>
        <dbReference type="ARBA" id="ARBA00022840"/>
    </source>
</evidence>
<dbReference type="GO" id="GO:0005524">
    <property type="term" value="F:ATP binding"/>
    <property type="evidence" value="ECO:0007669"/>
    <property type="project" value="UniProtKB-KW"/>
</dbReference>
<protein>
    <submittedName>
        <fullName evidence="5">ABC transporter ATP-binding protein</fullName>
    </submittedName>
</protein>
<gene>
    <name evidence="5" type="ORF">BW425_05725</name>
</gene>
<evidence type="ECO:0000256" key="3">
    <source>
        <dbReference type="ARBA" id="ARBA00022741"/>
    </source>
</evidence>
<reference evidence="5 6" key="1">
    <citation type="submission" date="2017-02" db="EMBL/GenBank/DDBJ databases">
        <title>Bacillus pseudomycoides isolate FSL K6-0042.</title>
        <authorList>
            <person name="Kovac J."/>
        </authorList>
    </citation>
    <scope>NUCLEOTIDE SEQUENCE [LARGE SCALE GENOMIC DNA]</scope>
    <source>
        <strain evidence="5 6">FSL K6-0042</strain>
    </source>
</reference>
<dbReference type="Gene3D" id="3.40.50.300">
    <property type="entry name" value="P-loop containing nucleotide triphosphate hydrolases"/>
    <property type="match status" value="1"/>
</dbReference>
<dbReference type="RefSeq" id="WP_016114335.1">
    <property type="nucleotide sequence ID" value="NZ_CP189809.1"/>
</dbReference>
<dbReference type="EMBL" id="MWPX01000004">
    <property type="protein sequence ID" value="OUM49684.1"/>
    <property type="molecule type" value="Genomic_DNA"/>
</dbReference>
<evidence type="ECO:0000256" key="2">
    <source>
        <dbReference type="ARBA" id="ARBA00022448"/>
    </source>
</evidence>
<name>A0A1Y3MIR4_9BACI</name>
<proteinExistence type="inferred from homology"/>
<accession>A0A1Y3MIR4</accession>
<organism evidence="5 6">
    <name type="scientific">Bacillus pseudomycoides</name>
    <dbReference type="NCBI Taxonomy" id="64104"/>
    <lineage>
        <taxon>Bacteria</taxon>
        <taxon>Bacillati</taxon>
        <taxon>Bacillota</taxon>
        <taxon>Bacilli</taxon>
        <taxon>Bacillales</taxon>
        <taxon>Bacillaceae</taxon>
        <taxon>Bacillus</taxon>
        <taxon>Bacillus cereus group</taxon>
    </lineage>
</organism>
<dbReference type="PANTHER" id="PTHR43335">
    <property type="entry name" value="ABC TRANSPORTER, ATP-BINDING PROTEIN"/>
    <property type="match status" value="1"/>
</dbReference>
<keyword evidence="2" id="KW-0813">Transport</keyword>
<dbReference type="InterPro" id="IPR003593">
    <property type="entry name" value="AAA+_ATPase"/>
</dbReference>
<comment type="caution">
    <text evidence="5">The sequence shown here is derived from an EMBL/GenBank/DDBJ whole genome shotgun (WGS) entry which is preliminary data.</text>
</comment>
<dbReference type="SMART" id="SM00382">
    <property type="entry name" value="AAA"/>
    <property type="match status" value="1"/>
</dbReference>
<comment type="similarity">
    <text evidence="1">Belongs to the ABC transporter superfamily.</text>
</comment>
<dbReference type="PANTHER" id="PTHR43335:SF2">
    <property type="entry name" value="ABC TRANSPORTER, ATP-BINDING PROTEIN"/>
    <property type="match status" value="1"/>
</dbReference>
<dbReference type="GO" id="GO:0016887">
    <property type="term" value="F:ATP hydrolysis activity"/>
    <property type="evidence" value="ECO:0007669"/>
    <property type="project" value="InterPro"/>
</dbReference>
<keyword evidence="3" id="KW-0547">Nucleotide-binding</keyword>
<evidence type="ECO:0000256" key="1">
    <source>
        <dbReference type="ARBA" id="ARBA00005417"/>
    </source>
</evidence>
<dbReference type="PROSITE" id="PS00211">
    <property type="entry name" value="ABC_TRANSPORTER_1"/>
    <property type="match status" value="1"/>
</dbReference>
<dbReference type="CDD" id="cd03264">
    <property type="entry name" value="ABC_drug_resistance_like"/>
    <property type="match status" value="1"/>
</dbReference>
<dbReference type="SUPFAM" id="SSF52540">
    <property type="entry name" value="P-loop containing nucleoside triphosphate hydrolases"/>
    <property type="match status" value="1"/>
</dbReference>
<dbReference type="Pfam" id="PF00005">
    <property type="entry name" value="ABC_tran"/>
    <property type="match status" value="1"/>
</dbReference>
<dbReference type="InterPro" id="IPR027417">
    <property type="entry name" value="P-loop_NTPase"/>
</dbReference>
<keyword evidence="4 5" id="KW-0067">ATP-binding</keyword>
<dbReference type="InterPro" id="IPR017871">
    <property type="entry name" value="ABC_transporter-like_CS"/>
</dbReference>
<dbReference type="InterPro" id="IPR003439">
    <property type="entry name" value="ABC_transporter-like_ATP-bd"/>
</dbReference>
<sequence length="296" mass="32656">MELIIDHVTKKYGEKIALNDCSLHLKSGVLGLLGPNGAGKSTLMRMLATIEQPTDGSVVWDGENIQKKPKLLRSQIGYLPQDFGVYPNMNAVEFLEYIAAMKGLSMSSSKKRINELLEALNLTNDRKRLLGGYSGGMRQRVGIAQALLNDPKLLIVDEPTVGLDPEERIRFRNLLSSLSTDRIVILSTHIVTDIESIATDIALLSKGNVLAHMKPEQLLKHVEGKVWEWVIPASELHHVQKKYIVSSAVHRIDGIHARIVSDNAPSTKAHMIAASLEDAYLYYVSSLGGGKIEQCI</sequence>
<evidence type="ECO:0000313" key="6">
    <source>
        <dbReference type="Proteomes" id="UP000195321"/>
    </source>
</evidence>
<dbReference type="Proteomes" id="UP000195321">
    <property type="component" value="Unassembled WGS sequence"/>
</dbReference>
<dbReference type="AlphaFoldDB" id="A0A1Y3MIR4"/>
<evidence type="ECO:0000313" key="5">
    <source>
        <dbReference type="EMBL" id="OUM49684.1"/>
    </source>
</evidence>